<dbReference type="PANTHER" id="PTHR42077">
    <property type="entry name" value="YALI0F30239P"/>
    <property type="match status" value="1"/>
</dbReference>
<evidence type="ECO:0000313" key="3">
    <source>
        <dbReference type="Proteomes" id="UP000663671"/>
    </source>
</evidence>
<dbReference type="VEuPathDB" id="FungiDB:I7I51_00636"/>
<name>A0A8A1MAK6_AJECA</name>
<keyword evidence="1" id="KW-1133">Transmembrane helix</keyword>
<dbReference type="OrthoDB" id="4083871at2759"/>
<dbReference type="Proteomes" id="UP000663671">
    <property type="component" value="Chromosome 1"/>
</dbReference>
<dbReference type="EMBL" id="CP069114">
    <property type="protein sequence ID" value="QSS63578.1"/>
    <property type="molecule type" value="Genomic_DNA"/>
</dbReference>
<keyword evidence="1" id="KW-0472">Membrane</keyword>
<organism evidence="2 3">
    <name type="scientific">Ajellomyces capsulatus</name>
    <name type="common">Darling's disease fungus</name>
    <name type="synonym">Histoplasma capsulatum</name>
    <dbReference type="NCBI Taxonomy" id="5037"/>
    <lineage>
        <taxon>Eukaryota</taxon>
        <taxon>Fungi</taxon>
        <taxon>Dikarya</taxon>
        <taxon>Ascomycota</taxon>
        <taxon>Pezizomycotina</taxon>
        <taxon>Eurotiomycetes</taxon>
        <taxon>Eurotiomycetidae</taxon>
        <taxon>Onygenales</taxon>
        <taxon>Ajellomycetaceae</taxon>
        <taxon>Histoplasma</taxon>
    </lineage>
</organism>
<evidence type="ECO:0000256" key="1">
    <source>
        <dbReference type="SAM" id="Phobius"/>
    </source>
</evidence>
<proteinExistence type="predicted"/>
<protein>
    <submittedName>
        <fullName evidence="2">Uncharacterized protein</fullName>
    </submittedName>
</protein>
<sequence length="99" mass="11177">MESNRLIPLLILLFVVAILAVVGFVAWNIMMAVTAQTKKEMEKKNVSMSRDGMTVGVRELNDEEYKDISQGVLVTIWNYSSFPAYKRRWWNGGSDGSSS</sequence>
<dbReference type="PANTHER" id="PTHR42077:SF1">
    <property type="entry name" value="YALI0F30239P"/>
    <property type="match status" value="1"/>
</dbReference>
<feature type="transmembrane region" description="Helical" evidence="1">
    <location>
        <begin position="6"/>
        <end position="33"/>
    </location>
</feature>
<reference evidence="2" key="1">
    <citation type="submission" date="2021-01" db="EMBL/GenBank/DDBJ databases">
        <title>Chromosome-level genome assembly of a human fungal pathogen reveals clustering of transcriptionally co-regulated genes.</title>
        <authorList>
            <person name="Voorhies M."/>
            <person name="Cohen S."/>
            <person name="Shea T.P."/>
            <person name="Petrus S."/>
            <person name="Munoz J.F."/>
            <person name="Poplawski S."/>
            <person name="Goldman W.E."/>
            <person name="Michael T."/>
            <person name="Cuomo C.A."/>
            <person name="Sil A."/>
            <person name="Beyhan S."/>
        </authorList>
    </citation>
    <scope>NUCLEOTIDE SEQUENCE</scope>
    <source>
        <strain evidence="2">WU24</strain>
    </source>
</reference>
<gene>
    <name evidence="2" type="ORF">I7I51_00636</name>
</gene>
<dbReference type="AlphaFoldDB" id="A0A8A1MAK6"/>
<accession>A0A8A1MAK6</accession>
<evidence type="ECO:0000313" key="2">
    <source>
        <dbReference type="EMBL" id="QSS63578.1"/>
    </source>
</evidence>
<keyword evidence="1" id="KW-0812">Transmembrane</keyword>